<dbReference type="InterPro" id="IPR011832">
    <property type="entry name" value="GlgDAde_trans"/>
</dbReference>
<evidence type="ECO:0000256" key="4">
    <source>
        <dbReference type="ARBA" id="ARBA00022840"/>
    </source>
</evidence>
<dbReference type="PANTHER" id="PTHR43523">
    <property type="entry name" value="GLUCOSE-1-PHOSPHATE ADENYLYLTRANSFERASE-RELATED"/>
    <property type="match status" value="1"/>
</dbReference>
<dbReference type="InterPro" id="IPR011004">
    <property type="entry name" value="Trimer_LpxA-like_sf"/>
</dbReference>
<evidence type="ECO:0000256" key="5">
    <source>
        <dbReference type="ARBA" id="ARBA00023056"/>
    </source>
</evidence>
<keyword evidence="5" id="KW-0320">Glycogen biosynthesis</keyword>
<evidence type="ECO:0000256" key="3">
    <source>
        <dbReference type="ARBA" id="ARBA00022741"/>
    </source>
</evidence>
<evidence type="ECO:0000259" key="7">
    <source>
        <dbReference type="Pfam" id="PF00483"/>
    </source>
</evidence>
<dbReference type="GO" id="GO:0005524">
    <property type="term" value="F:ATP binding"/>
    <property type="evidence" value="ECO:0007669"/>
    <property type="project" value="UniProtKB-KW"/>
</dbReference>
<dbReference type="PANTHER" id="PTHR43523:SF6">
    <property type="entry name" value="GLYCOGEN BIOSYNTHESIS PROTEIN GLGD"/>
    <property type="match status" value="1"/>
</dbReference>
<reference evidence="9 10" key="1">
    <citation type="submission" date="2016-10" db="EMBL/GenBank/DDBJ databases">
        <authorList>
            <person name="de Groot N.N."/>
        </authorList>
    </citation>
    <scope>NUCLEOTIDE SEQUENCE [LARGE SCALE GENOMIC DNA]</scope>
    <source>
        <strain evidence="9 10">DSM 9179</strain>
    </source>
</reference>
<dbReference type="SUPFAM" id="SSF53448">
    <property type="entry name" value="Nucleotide-diphospho-sugar transferases"/>
    <property type="match status" value="1"/>
</dbReference>
<dbReference type="Gene3D" id="2.160.10.10">
    <property type="entry name" value="Hexapeptide repeat proteins"/>
    <property type="match status" value="1"/>
</dbReference>
<evidence type="ECO:0000256" key="6">
    <source>
        <dbReference type="ARBA" id="ARBA00023277"/>
    </source>
</evidence>
<dbReference type="CDD" id="cd02508">
    <property type="entry name" value="ADP_Glucose_PP"/>
    <property type="match status" value="1"/>
</dbReference>
<dbReference type="STRING" id="99656.SAMN05421659_10172"/>
<keyword evidence="9" id="KW-0548">Nucleotidyltransferase</keyword>
<dbReference type="InterPro" id="IPR005835">
    <property type="entry name" value="NTP_transferase_dom"/>
</dbReference>
<keyword evidence="3" id="KW-0547">Nucleotide-binding</keyword>
<feature type="domain" description="Glucose-1-phosphate adenylyltransferase/Bifunctional protein GlmU-like C-terminal hexapeptide" evidence="8">
    <location>
        <begin position="285"/>
        <end position="356"/>
    </location>
</feature>
<protein>
    <submittedName>
        <fullName evidence="9">Glucose-1-phosphate adenylyltransferase</fullName>
    </submittedName>
</protein>
<keyword evidence="10" id="KW-1185">Reference proteome</keyword>
<evidence type="ECO:0000259" key="8">
    <source>
        <dbReference type="Pfam" id="PF24894"/>
    </source>
</evidence>
<evidence type="ECO:0000313" key="9">
    <source>
        <dbReference type="EMBL" id="SEV82107.1"/>
    </source>
</evidence>
<dbReference type="Gene3D" id="3.90.550.10">
    <property type="entry name" value="Spore Coat Polysaccharide Biosynthesis Protein SpsA, Chain A"/>
    <property type="match status" value="1"/>
</dbReference>
<dbReference type="EMBL" id="FOJI01000001">
    <property type="protein sequence ID" value="SEV82107.1"/>
    <property type="molecule type" value="Genomic_DNA"/>
</dbReference>
<evidence type="ECO:0000256" key="1">
    <source>
        <dbReference type="ARBA" id="ARBA00010443"/>
    </source>
</evidence>
<gene>
    <name evidence="9" type="ORF">SAMN05421659_10172</name>
</gene>
<organism evidence="9 10">
    <name type="scientific">[Clostridium] fimetarium</name>
    <dbReference type="NCBI Taxonomy" id="99656"/>
    <lineage>
        <taxon>Bacteria</taxon>
        <taxon>Bacillati</taxon>
        <taxon>Bacillota</taxon>
        <taxon>Clostridia</taxon>
        <taxon>Lachnospirales</taxon>
        <taxon>Lachnospiraceae</taxon>
    </lineage>
</organism>
<dbReference type="SUPFAM" id="SSF51161">
    <property type="entry name" value="Trimeric LpxA-like enzymes"/>
    <property type="match status" value="1"/>
</dbReference>
<dbReference type="InterPro" id="IPR056818">
    <property type="entry name" value="GlmU/GlgC-like_hexapep"/>
</dbReference>
<keyword evidence="9" id="KW-0808">Transferase</keyword>
<dbReference type="AlphaFoldDB" id="A0A1I0M118"/>
<dbReference type="OrthoDB" id="9801810at2"/>
<keyword evidence="4" id="KW-0067">ATP-binding</keyword>
<dbReference type="GO" id="GO:0008878">
    <property type="term" value="F:glucose-1-phosphate adenylyltransferase activity"/>
    <property type="evidence" value="ECO:0007669"/>
    <property type="project" value="InterPro"/>
</dbReference>
<dbReference type="RefSeq" id="WP_092449433.1">
    <property type="nucleotide sequence ID" value="NZ_FOJI01000001.1"/>
</dbReference>
<dbReference type="GO" id="GO:0005978">
    <property type="term" value="P:glycogen biosynthetic process"/>
    <property type="evidence" value="ECO:0007669"/>
    <property type="project" value="UniProtKB-KW"/>
</dbReference>
<name>A0A1I0M118_9FIRM</name>
<dbReference type="Pfam" id="PF24894">
    <property type="entry name" value="Hexapep_GlmU"/>
    <property type="match status" value="1"/>
</dbReference>
<keyword evidence="6" id="KW-0119">Carbohydrate metabolism</keyword>
<proteinExistence type="inferred from homology"/>
<dbReference type="NCBIfam" id="TIGR02092">
    <property type="entry name" value="glgD"/>
    <property type="match status" value="1"/>
</dbReference>
<accession>A0A1I0M118</accession>
<evidence type="ECO:0000313" key="10">
    <source>
        <dbReference type="Proteomes" id="UP000199701"/>
    </source>
</evidence>
<evidence type="ECO:0000256" key="2">
    <source>
        <dbReference type="ARBA" id="ARBA00022600"/>
    </source>
</evidence>
<sequence>MRAIGIILAGGNNKMMKELSNKRAIAAMPVAGSYRSIDFVLSNMTNSHIQKVAVITQYNARSLNEHLSSSKWWDFERKQGGLFVFTPTITSDSSYWYRGTADALYQNLDFLKSSHEPYVVIASGDGVYKLDYNKVLEYHIMKKADITLVVKKLDDESDFGRFGLVSMTQEGRITEIEEKPIETNLSTVSTGIYVIRRRLLIELIEKAAEEDRHDFVKDILVRYKNLKHIYGYVIESYWSNISTVESYYKANMDFLNPEIRDYFFKQYPDVYFKIDDLPPTKYNGQANVKNCLVASGCIINGTIENSVLFKKIYIGNNTIIKNSIILNDVYIGDNAYIENCIVESKSTIKANSNHVGKSDKIEIVVEKSMLYMD</sequence>
<dbReference type="Proteomes" id="UP000199701">
    <property type="component" value="Unassembled WGS sequence"/>
</dbReference>
<dbReference type="InterPro" id="IPR011831">
    <property type="entry name" value="ADP-Glc_PPase"/>
</dbReference>
<dbReference type="Pfam" id="PF00483">
    <property type="entry name" value="NTP_transferase"/>
    <property type="match status" value="1"/>
</dbReference>
<keyword evidence="2" id="KW-0321">Glycogen metabolism</keyword>
<dbReference type="InterPro" id="IPR005836">
    <property type="entry name" value="ADP_Glu_pyroP_CS"/>
</dbReference>
<comment type="similarity">
    <text evidence="1">Belongs to the bacterial/plant glucose-1-phosphate adenylyltransferase family.</text>
</comment>
<dbReference type="PROSITE" id="PS00809">
    <property type="entry name" value="ADP_GLC_PYROPHOSPH_2"/>
    <property type="match status" value="1"/>
</dbReference>
<feature type="domain" description="Nucleotidyl transferase" evidence="7">
    <location>
        <begin position="5"/>
        <end position="255"/>
    </location>
</feature>
<dbReference type="InterPro" id="IPR029044">
    <property type="entry name" value="Nucleotide-diphossugar_trans"/>
</dbReference>